<evidence type="ECO:0000256" key="2">
    <source>
        <dbReference type="ARBA" id="ARBA00022603"/>
    </source>
</evidence>
<organism evidence="8 9">
    <name type="scientific">Alicyclobacillus macrosporangiidus</name>
    <dbReference type="NCBI Taxonomy" id="392015"/>
    <lineage>
        <taxon>Bacteria</taxon>
        <taxon>Bacillati</taxon>
        <taxon>Bacillota</taxon>
        <taxon>Bacilli</taxon>
        <taxon>Bacillales</taxon>
        <taxon>Alicyclobacillaceae</taxon>
        <taxon>Alicyclobacillus</taxon>
    </lineage>
</organism>
<dbReference type="GO" id="GO:0008173">
    <property type="term" value="F:RNA methyltransferase activity"/>
    <property type="evidence" value="ECO:0007669"/>
    <property type="project" value="InterPro"/>
</dbReference>
<dbReference type="InterPro" id="IPR018314">
    <property type="entry name" value="RsmB/NOL1/NOP2-like_CS"/>
</dbReference>
<dbReference type="SUPFAM" id="SSF53335">
    <property type="entry name" value="S-adenosyl-L-methionine-dependent methyltransferases"/>
    <property type="match status" value="1"/>
</dbReference>
<evidence type="ECO:0000256" key="6">
    <source>
        <dbReference type="PROSITE-ProRule" id="PRU01023"/>
    </source>
</evidence>
<evidence type="ECO:0000256" key="1">
    <source>
        <dbReference type="ARBA" id="ARBA00007494"/>
    </source>
</evidence>
<dbReference type="PANTHER" id="PTHR22807:SF30">
    <property type="entry name" value="28S RRNA (CYTOSINE(4447)-C(5))-METHYLTRANSFERASE-RELATED"/>
    <property type="match status" value="1"/>
</dbReference>
<dbReference type="eggNOG" id="COG3270">
    <property type="taxonomic scope" value="Bacteria"/>
</dbReference>
<reference evidence="9" key="1">
    <citation type="submission" date="2016-10" db="EMBL/GenBank/DDBJ databases">
        <authorList>
            <person name="Varghese N."/>
        </authorList>
    </citation>
    <scope>NUCLEOTIDE SEQUENCE [LARGE SCALE GENOMIC DNA]</scope>
    <source>
        <strain evidence="9">DSM 17980</strain>
    </source>
</reference>
<evidence type="ECO:0000259" key="7">
    <source>
        <dbReference type="PROSITE" id="PS51686"/>
    </source>
</evidence>
<proteinExistence type="inferred from homology"/>
<keyword evidence="3 6" id="KW-0808">Transferase</keyword>
<evidence type="ECO:0000313" key="8">
    <source>
        <dbReference type="EMBL" id="SFV04391.1"/>
    </source>
</evidence>
<dbReference type="Gene3D" id="2.30.130.60">
    <property type="match status" value="1"/>
</dbReference>
<dbReference type="PRINTS" id="PR02008">
    <property type="entry name" value="RCMTFAMILY"/>
</dbReference>
<dbReference type="GO" id="GO:0001510">
    <property type="term" value="P:RNA methylation"/>
    <property type="evidence" value="ECO:0007669"/>
    <property type="project" value="InterPro"/>
</dbReference>
<dbReference type="GO" id="GO:0003723">
    <property type="term" value="F:RNA binding"/>
    <property type="evidence" value="ECO:0007669"/>
    <property type="project" value="UniProtKB-UniRule"/>
</dbReference>
<comment type="caution">
    <text evidence="6">Lacks conserved residue(s) required for the propagation of feature annotation.</text>
</comment>
<dbReference type="InterPro" id="IPR029063">
    <property type="entry name" value="SAM-dependent_MTases_sf"/>
</dbReference>
<dbReference type="Pfam" id="PF01189">
    <property type="entry name" value="Methyltr_RsmB-F"/>
    <property type="match status" value="1"/>
</dbReference>
<dbReference type="eggNOG" id="COG0144">
    <property type="taxonomic scope" value="Bacteria"/>
</dbReference>
<feature type="domain" description="SAM-dependent MTase RsmB/NOP-type" evidence="7">
    <location>
        <begin position="22"/>
        <end position="320"/>
    </location>
</feature>
<dbReference type="PROSITE" id="PS51686">
    <property type="entry name" value="SAM_MT_RSMB_NOP"/>
    <property type="match status" value="1"/>
</dbReference>
<dbReference type="STRING" id="392015.SAMN05421543_12434"/>
<dbReference type="InterPro" id="IPR027391">
    <property type="entry name" value="Nol1_Nop2_Fmu_2"/>
</dbReference>
<keyword evidence="2 6" id="KW-0489">Methyltransferase</keyword>
<dbReference type="InterPro" id="IPR049560">
    <property type="entry name" value="MeTrfase_RsmB-F_NOP2_cat"/>
</dbReference>
<dbReference type="EMBL" id="FPBV01000024">
    <property type="protein sequence ID" value="SFV04391.1"/>
    <property type="molecule type" value="Genomic_DNA"/>
</dbReference>
<feature type="binding site" evidence="6">
    <location>
        <position position="198"/>
    </location>
    <ligand>
        <name>S-adenosyl-L-methionine</name>
        <dbReference type="ChEBI" id="CHEBI:59789"/>
    </ligand>
</feature>
<protein>
    <submittedName>
        <fullName evidence="8">NOL1/NOP2/sun family putative RNA methylase</fullName>
    </submittedName>
</protein>
<sequence>MKAPRAFSDWMLRWLGSEWDEFASALEQPPLRAVRLHRVSVQPARHGDPAAADGDSPLAAAVTLPVPEAVRRELGDPVPWADGGYYIAPDSPLGRLIYHDMGLYYLQEPSAMAVVAALAPQPGEWVLDLCAAPGGKTTAIGRALAGSGWLAANEIHPGRVEILAQNLERTGLEATIFQETPERLADALGPCFDAVLVDAPCSGEGMFRKDPAAVAEWSPDAPARCADRQREILGHALRLVRPGGRLVYSTCTFNPVENEQVVAWALRHHPVEVMPLPEWPGWTTGQPDWADGDPRLLHTRRLWPHRGLGEGHFVAALQVLDTPRDRNARAVRGRGRPQNPVRLESWWDDLLSVPVPESWRRPLWRGDFAYTRPPRPLPDGLRVLRPGVPITRRLRDRMEPLHALAMALAPGAARRSLALDEAEAARYLAGEALADSGEKGWVWLHVDGLPLGWGKRAAGRVNNLYPKGLRRPGVIG</sequence>
<keyword evidence="4 6" id="KW-0949">S-adenosyl-L-methionine</keyword>
<gene>
    <name evidence="8" type="ORF">SAMN05421543_12434</name>
</gene>
<dbReference type="InterPro" id="IPR023267">
    <property type="entry name" value="RCMT"/>
</dbReference>
<dbReference type="Gene3D" id="3.40.50.150">
    <property type="entry name" value="Vaccinia Virus protein VP39"/>
    <property type="match status" value="1"/>
</dbReference>
<dbReference type="CDD" id="cd02440">
    <property type="entry name" value="AdoMet_MTases"/>
    <property type="match status" value="1"/>
</dbReference>
<feature type="binding site" evidence="6">
    <location>
        <begin position="130"/>
        <end position="136"/>
    </location>
    <ligand>
        <name>S-adenosyl-L-methionine</name>
        <dbReference type="ChEBI" id="CHEBI:59789"/>
    </ligand>
</feature>
<dbReference type="CDD" id="cd21147">
    <property type="entry name" value="RsmF_methylt_CTD1"/>
    <property type="match status" value="1"/>
</dbReference>
<name>A0A1I7L3V0_9BACL</name>
<dbReference type="InterPro" id="IPR001678">
    <property type="entry name" value="MeTrfase_RsmB-F_NOP2_dom"/>
</dbReference>
<dbReference type="PANTHER" id="PTHR22807">
    <property type="entry name" value="NOP2 YEAST -RELATED NOL1/NOP2/FMU SUN DOMAIN-CONTAINING"/>
    <property type="match status" value="1"/>
</dbReference>
<evidence type="ECO:0000313" key="9">
    <source>
        <dbReference type="Proteomes" id="UP000183508"/>
    </source>
</evidence>
<accession>A0A1I7L3V0</accession>
<dbReference type="AlphaFoldDB" id="A0A1I7L3V0"/>
<dbReference type="RefSeq" id="WP_245784045.1">
    <property type="nucleotide sequence ID" value="NZ_FPBV01000024.1"/>
</dbReference>
<comment type="similarity">
    <text evidence="1 6">Belongs to the class I-like SAM-binding methyltransferase superfamily. RsmB/NOP family.</text>
</comment>
<keyword evidence="9" id="KW-1185">Reference proteome</keyword>
<evidence type="ECO:0000256" key="4">
    <source>
        <dbReference type="ARBA" id="ARBA00022691"/>
    </source>
</evidence>
<feature type="binding site" evidence="6">
    <location>
        <position position="154"/>
    </location>
    <ligand>
        <name>S-adenosyl-L-methionine</name>
        <dbReference type="ChEBI" id="CHEBI:59789"/>
    </ligand>
</feature>
<feature type="active site" description="Nucleophile" evidence="6">
    <location>
        <position position="251"/>
    </location>
</feature>
<evidence type="ECO:0000256" key="3">
    <source>
        <dbReference type="ARBA" id="ARBA00022679"/>
    </source>
</evidence>
<evidence type="ECO:0000256" key="5">
    <source>
        <dbReference type="ARBA" id="ARBA00022884"/>
    </source>
</evidence>
<keyword evidence="5 6" id="KW-0694">RNA-binding</keyword>
<dbReference type="PROSITE" id="PS01153">
    <property type="entry name" value="NOL1_NOP2_SUN"/>
    <property type="match status" value="1"/>
</dbReference>
<dbReference type="Proteomes" id="UP000183508">
    <property type="component" value="Unassembled WGS sequence"/>
</dbReference>
<dbReference type="Gene3D" id="3.30.70.1170">
    <property type="entry name" value="Sun protein, domain 3"/>
    <property type="match status" value="1"/>
</dbReference>
<dbReference type="Pfam" id="PF13636">
    <property type="entry name" value="Methyltranf_PUA"/>
    <property type="match status" value="1"/>
</dbReference>